<sequence>MPTAARVEMSYTQRGALDDLLYRREPAWWELLAEDPLLFVARRAFAACQPNPPPEADDLQCSSPPRARVVCISDTHNHHSLLPPLPPGDILIHAGDLTMSGTEEEIDSALAWLDAAPHAHKIVIAGNHDTALASEQRDAILQRYPSLTYLEDSSITLEVQGRLLSVYGNPRSPKHGSGVFQYQYDAYHWERRLPPYTDILVTHGPPKTHLDWKLVGCQHLLKSVWLTRPRLHVCGHIHVGRGVRYLTWSRPQKWYELACQTNAGRWSRLINTVLVVGAALGAKIVGRPKFLGGEGTILVNAASAGGARDNLRQGPIVVNVPLPER</sequence>
<evidence type="ECO:0000313" key="2">
    <source>
        <dbReference type="EMBL" id="TBU60788.1"/>
    </source>
</evidence>
<name>A0A4V2K8Q0_9APHY</name>
<dbReference type="CDD" id="cd07379">
    <property type="entry name" value="MPP_239FB"/>
    <property type="match status" value="1"/>
</dbReference>
<dbReference type="Gene3D" id="3.60.21.10">
    <property type="match status" value="1"/>
</dbReference>
<reference evidence="2 3" key="1">
    <citation type="submission" date="2019-01" db="EMBL/GenBank/DDBJ databases">
        <title>Draft genome sequences of three monokaryotic isolates of the white-rot basidiomycete fungus Dichomitus squalens.</title>
        <authorList>
            <consortium name="DOE Joint Genome Institute"/>
            <person name="Lopez S.C."/>
            <person name="Andreopoulos B."/>
            <person name="Pangilinan J."/>
            <person name="Lipzen A."/>
            <person name="Riley R."/>
            <person name="Ahrendt S."/>
            <person name="Ng V."/>
            <person name="Barry K."/>
            <person name="Daum C."/>
            <person name="Grigoriev I.V."/>
            <person name="Hilden K.S."/>
            <person name="Makela M.R."/>
            <person name="de Vries R.P."/>
        </authorList>
    </citation>
    <scope>NUCLEOTIDE SEQUENCE [LARGE SCALE GENOMIC DNA]</scope>
    <source>
        <strain evidence="2 3">CBS 464.89</strain>
    </source>
</reference>
<dbReference type="AlphaFoldDB" id="A0A4V2K8Q0"/>
<keyword evidence="3" id="KW-1185">Reference proteome</keyword>
<evidence type="ECO:0000259" key="1">
    <source>
        <dbReference type="Pfam" id="PF00149"/>
    </source>
</evidence>
<gene>
    <name evidence="2" type="ORF">BD310DRAFT_922063</name>
</gene>
<dbReference type="PANTHER" id="PTHR12905">
    <property type="entry name" value="METALLOPHOSPHOESTERASE"/>
    <property type="match status" value="1"/>
</dbReference>
<dbReference type="InterPro" id="IPR029052">
    <property type="entry name" value="Metallo-depent_PP-like"/>
</dbReference>
<proteinExistence type="predicted"/>
<dbReference type="Pfam" id="PF00149">
    <property type="entry name" value="Metallophos"/>
    <property type="match status" value="1"/>
</dbReference>
<accession>A0A4V2K8Q0</accession>
<dbReference type="SUPFAM" id="SSF56300">
    <property type="entry name" value="Metallo-dependent phosphatases"/>
    <property type="match status" value="1"/>
</dbReference>
<feature type="domain" description="Calcineurin-like phosphoesterase" evidence="1">
    <location>
        <begin position="68"/>
        <end position="239"/>
    </location>
</feature>
<dbReference type="EMBL" id="ML145102">
    <property type="protein sequence ID" value="TBU60788.1"/>
    <property type="molecule type" value="Genomic_DNA"/>
</dbReference>
<dbReference type="InterPro" id="IPR004843">
    <property type="entry name" value="Calcineurin-like_PHP"/>
</dbReference>
<dbReference type="PANTHER" id="PTHR12905:SF18">
    <property type="entry name" value="ESTER HYDROLASE, PUTATIVE (AFU_ORTHOLOGUE AFUA_4G03130)-RELATED"/>
    <property type="match status" value="1"/>
</dbReference>
<evidence type="ECO:0000313" key="3">
    <source>
        <dbReference type="Proteomes" id="UP000292082"/>
    </source>
</evidence>
<dbReference type="Proteomes" id="UP000292082">
    <property type="component" value="Unassembled WGS sequence"/>
</dbReference>
<dbReference type="GO" id="GO:0016787">
    <property type="term" value="F:hydrolase activity"/>
    <property type="evidence" value="ECO:0007669"/>
    <property type="project" value="InterPro"/>
</dbReference>
<organism evidence="2 3">
    <name type="scientific">Dichomitus squalens</name>
    <dbReference type="NCBI Taxonomy" id="114155"/>
    <lineage>
        <taxon>Eukaryota</taxon>
        <taxon>Fungi</taxon>
        <taxon>Dikarya</taxon>
        <taxon>Basidiomycota</taxon>
        <taxon>Agaricomycotina</taxon>
        <taxon>Agaricomycetes</taxon>
        <taxon>Polyporales</taxon>
        <taxon>Polyporaceae</taxon>
        <taxon>Dichomitus</taxon>
    </lineage>
</organism>
<dbReference type="InterPro" id="IPR051693">
    <property type="entry name" value="UPF0046_metallophosphoest"/>
</dbReference>
<protein>
    <submittedName>
        <fullName evidence="2">Metallophosphoesterase domain-containing protein 1</fullName>
    </submittedName>
</protein>